<sequence length="114" mass="12271">MEETLKALKEVRGVRAVALLTEDGFVVESLLDEGAPALDRLGAASATALATARGLSQELHRGEVEEVMVEYPDGVLLLVPLAGHQLVLYLDSVASLGRTRLELKRALPRLKEAL</sequence>
<comment type="caution">
    <text evidence="2">The sequence shown here is derived from an EMBL/GenBank/DDBJ whole genome shotgun (WGS) entry which is preliminary data.</text>
</comment>
<dbReference type="Proteomes" id="UP000030364">
    <property type="component" value="Unassembled WGS sequence"/>
</dbReference>
<dbReference type="AlphaFoldDB" id="A0A0A2WXA4"/>
<evidence type="ECO:0000313" key="3">
    <source>
        <dbReference type="Proteomes" id="UP000030364"/>
    </source>
</evidence>
<gene>
    <name evidence="2" type="ORF">THFILI_09065</name>
</gene>
<evidence type="ECO:0000313" key="2">
    <source>
        <dbReference type="EMBL" id="KGQ22930.2"/>
    </source>
</evidence>
<feature type="domain" description="Roadblock/LAMTOR2" evidence="1">
    <location>
        <begin position="1"/>
        <end position="90"/>
    </location>
</feature>
<organism evidence="2 3">
    <name type="scientific">Thermus filiformis</name>
    <dbReference type="NCBI Taxonomy" id="276"/>
    <lineage>
        <taxon>Bacteria</taxon>
        <taxon>Thermotogati</taxon>
        <taxon>Deinococcota</taxon>
        <taxon>Deinococci</taxon>
        <taxon>Thermales</taxon>
        <taxon>Thermaceae</taxon>
        <taxon>Thermus</taxon>
    </lineage>
</organism>
<dbReference type="InterPro" id="IPR004942">
    <property type="entry name" value="Roadblock/LAMTOR2_dom"/>
</dbReference>
<name>A0A0A2WXA4_THEFI</name>
<dbReference type="RefSeq" id="WP_038060727.1">
    <property type="nucleotide sequence ID" value="NZ_JPSL02000040.1"/>
</dbReference>
<dbReference type="Gene3D" id="3.30.450.30">
    <property type="entry name" value="Dynein light chain 2a, cytoplasmic"/>
    <property type="match status" value="1"/>
</dbReference>
<dbReference type="SUPFAM" id="SSF103196">
    <property type="entry name" value="Roadblock/LC7 domain"/>
    <property type="match status" value="1"/>
</dbReference>
<reference evidence="2 3" key="1">
    <citation type="journal article" date="2015" name="Genome Announc.">
        <title>Draft Genome Sequence of the Thermophile Thermus filiformis ATCC 43280, Producer of Carotenoid-(Di)glucoside-Branched Fatty Acid (Di)esters and Source of Hyperthermostable Enzymes of Biotechnological Interest.</title>
        <authorList>
            <person name="Mandelli F."/>
            <person name="Oliveira Ramires B."/>
            <person name="Couger M.B."/>
            <person name="Paixao D.A."/>
            <person name="Camilo C.M."/>
            <person name="Polikarpov I."/>
            <person name="Prade R."/>
            <person name="Riano-Pachon D.M."/>
            <person name="Squina F.M."/>
        </authorList>
    </citation>
    <scope>NUCLEOTIDE SEQUENCE [LARGE SCALE GENOMIC DNA]</scope>
    <source>
        <strain evidence="2 3">ATCC 43280</strain>
    </source>
</reference>
<proteinExistence type="predicted"/>
<dbReference type="Pfam" id="PF03259">
    <property type="entry name" value="Robl_LC7"/>
    <property type="match status" value="1"/>
</dbReference>
<evidence type="ECO:0000259" key="1">
    <source>
        <dbReference type="SMART" id="SM00960"/>
    </source>
</evidence>
<dbReference type="STRING" id="276.THFILI_09065"/>
<protein>
    <submittedName>
        <fullName evidence="2">Dynein regulation protein LC7</fullName>
    </submittedName>
</protein>
<dbReference type="SMART" id="SM00960">
    <property type="entry name" value="Robl_LC7"/>
    <property type="match status" value="1"/>
</dbReference>
<accession>A0A0A2WXA4</accession>
<dbReference type="EMBL" id="JPSL02000040">
    <property type="protein sequence ID" value="KGQ22930.2"/>
    <property type="molecule type" value="Genomic_DNA"/>
</dbReference>
<dbReference type="OrthoDB" id="26070at2"/>
<keyword evidence="3" id="KW-1185">Reference proteome</keyword>